<comment type="caution">
    <text evidence="2">The sequence shown here is derived from an EMBL/GenBank/DDBJ whole genome shotgun (WGS) entry which is preliminary data.</text>
</comment>
<evidence type="ECO:0000313" key="3">
    <source>
        <dbReference type="Proteomes" id="UP000071979"/>
    </source>
</evidence>
<accession>A0A8E1RXR0</accession>
<organism evidence="2 3">
    <name type="scientific">Pantoea dispersa</name>
    <dbReference type="NCBI Taxonomy" id="59814"/>
    <lineage>
        <taxon>Bacteria</taxon>
        <taxon>Pseudomonadati</taxon>
        <taxon>Pseudomonadota</taxon>
        <taxon>Gammaproteobacteria</taxon>
        <taxon>Enterobacterales</taxon>
        <taxon>Erwiniaceae</taxon>
        <taxon>Pantoea</taxon>
    </lineage>
</organism>
<dbReference type="EMBL" id="LDSE01000027">
    <property type="protein sequence ID" value="KTS66975.1"/>
    <property type="molecule type" value="Genomic_DNA"/>
</dbReference>
<keyword evidence="1" id="KW-0732">Signal</keyword>
<feature type="signal peptide" evidence="1">
    <location>
        <begin position="1"/>
        <end position="17"/>
    </location>
</feature>
<feature type="chain" id="PRO_5034670336" description="DUF2531 family protein" evidence="1">
    <location>
        <begin position="18"/>
        <end position="126"/>
    </location>
</feature>
<evidence type="ECO:0000313" key="2">
    <source>
        <dbReference type="EMBL" id="KTS66975.1"/>
    </source>
</evidence>
<evidence type="ECO:0000256" key="1">
    <source>
        <dbReference type="SAM" id="SignalP"/>
    </source>
</evidence>
<dbReference type="RefSeq" id="WP_058774997.1">
    <property type="nucleotide sequence ID" value="NZ_LDSD01000022.1"/>
</dbReference>
<sequence>MRSSALVLLLCSSWALARDPFQPQAASQCQAPAAVPQGWRLQGIIGRAPHFVAWLVSPQGKRQRLSAPAAFPVAPWQVTQLSAHTLVLSATQSCPPQHITWVIKGGFYEKDDAAAVAGAEQSGARR</sequence>
<gene>
    <name evidence="2" type="ORF">SA3R_15020</name>
</gene>
<evidence type="ECO:0008006" key="4">
    <source>
        <dbReference type="Google" id="ProtNLM"/>
    </source>
</evidence>
<protein>
    <recommendedName>
        <fullName evidence="4">DUF2531 family protein</fullName>
    </recommendedName>
</protein>
<reference evidence="2 3" key="1">
    <citation type="journal article" date="2016" name="Front. Microbiol.">
        <title>Genomic Resource of Rice Seed Associated Bacteria.</title>
        <authorList>
            <person name="Midha S."/>
            <person name="Bansal K."/>
            <person name="Sharma S."/>
            <person name="Kumar N."/>
            <person name="Patil P.P."/>
            <person name="Chaudhry V."/>
            <person name="Patil P.B."/>
        </authorList>
    </citation>
    <scope>NUCLEOTIDE SEQUENCE [LARGE SCALE GENOMIC DNA]</scope>
    <source>
        <strain evidence="2 3">SA3</strain>
    </source>
</reference>
<proteinExistence type="predicted"/>
<dbReference type="Proteomes" id="UP000071979">
    <property type="component" value="Unassembled WGS sequence"/>
</dbReference>
<dbReference type="AlphaFoldDB" id="A0A8E1RXR0"/>
<dbReference type="InterPro" id="IPR019684">
    <property type="entry name" value="HofP"/>
</dbReference>
<name>A0A8E1RXR0_9GAMM</name>
<dbReference type="Pfam" id="PF10748">
    <property type="entry name" value="HofP"/>
    <property type="match status" value="1"/>
</dbReference>